<dbReference type="InterPro" id="IPR024311">
    <property type="entry name" value="Lipocalin-like"/>
</dbReference>
<accession>A0A7G5XGC3</accession>
<gene>
    <name evidence="2" type="ORF">H4075_21115</name>
</gene>
<feature type="domain" description="Lipocalin-like" evidence="1">
    <location>
        <begin position="31"/>
        <end position="146"/>
    </location>
</feature>
<sequence length="160" mass="18086">MRKIFLSIICFQFVCIVSTAQKTKPGKGIAGIWQLVEFADLDSVSNTWVHRYGKNPRGYFIYSPGGILSINVSSDTPLKITEEGSKNYTINFHEFFSSHAFGYFGTYTYEPAKGQVIHHVKGGTLPFYTDTEQPRQIQLKGDTAIIGDNIRTRRVLVRVE</sequence>
<dbReference type="Pfam" id="PF13924">
    <property type="entry name" value="Lipocalin_5"/>
    <property type="match status" value="1"/>
</dbReference>
<reference evidence="3" key="1">
    <citation type="submission" date="2020-08" db="EMBL/GenBank/DDBJ databases">
        <title>Lacibacter sp. S13-6-6 genome sequencing.</title>
        <authorList>
            <person name="Jin L."/>
        </authorList>
    </citation>
    <scope>NUCLEOTIDE SEQUENCE [LARGE SCALE GENOMIC DNA]</scope>
    <source>
        <strain evidence="3">S13-6-6</strain>
    </source>
</reference>
<dbReference type="RefSeq" id="WP_182802804.1">
    <property type="nucleotide sequence ID" value="NZ_CP060007.1"/>
</dbReference>
<evidence type="ECO:0000259" key="1">
    <source>
        <dbReference type="Pfam" id="PF13924"/>
    </source>
</evidence>
<evidence type="ECO:0000313" key="2">
    <source>
        <dbReference type="EMBL" id="QNA44526.1"/>
    </source>
</evidence>
<proteinExistence type="predicted"/>
<dbReference type="EMBL" id="CP060007">
    <property type="protein sequence ID" value="QNA44526.1"/>
    <property type="molecule type" value="Genomic_DNA"/>
</dbReference>
<keyword evidence="3" id="KW-1185">Reference proteome</keyword>
<name>A0A7G5XGC3_9BACT</name>
<protein>
    <submittedName>
        <fullName evidence="2">Lipocalin-like domain-containing protein</fullName>
    </submittedName>
</protein>
<evidence type="ECO:0000313" key="3">
    <source>
        <dbReference type="Proteomes" id="UP000515344"/>
    </source>
</evidence>
<dbReference type="Proteomes" id="UP000515344">
    <property type="component" value="Chromosome"/>
</dbReference>
<dbReference type="AlphaFoldDB" id="A0A7G5XGC3"/>
<organism evidence="2 3">
    <name type="scientific">Lacibacter sediminis</name>
    <dbReference type="NCBI Taxonomy" id="2760713"/>
    <lineage>
        <taxon>Bacteria</taxon>
        <taxon>Pseudomonadati</taxon>
        <taxon>Bacteroidota</taxon>
        <taxon>Chitinophagia</taxon>
        <taxon>Chitinophagales</taxon>
        <taxon>Chitinophagaceae</taxon>
        <taxon>Lacibacter</taxon>
    </lineage>
</organism>
<dbReference type="KEGG" id="lacs:H4075_21115"/>